<dbReference type="PIRSF" id="PIRSF005859">
    <property type="entry name" value="PBR"/>
    <property type="match status" value="1"/>
</dbReference>
<keyword evidence="4 6" id="KW-1133">Transmembrane helix</keyword>
<keyword evidence="3 6" id="KW-0812">Transmembrane</keyword>
<evidence type="ECO:0000256" key="1">
    <source>
        <dbReference type="ARBA" id="ARBA00004141"/>
    </source>
</evidence>
<dbReference type="GO" id="GO:0033013">
    <property type="term" value="P:tetrapyrrole metabolic process"/>
    <property type="evidence" value="ECO:0007669"/>
    <property type="project" value="UniProtKB-ARBA"/>
</dbReference>
<dbReference type="FunFam" id="1.20.1260.100:FF:000001">
    <property type="entry name" value="translocator protein 2"/>
    <property type="match status" value="1"/>
</dbReference>
<dbReference type="PANTHER" id="PTHR10057">
    <property type="entry name" value="PERIPHERAL-TYPE BENZODIAZEPINE RECEPTOR"/>
    <property type="match status" value="1"/>
</dbReference>
<keyword evidence="7" id="KW-0675">Receptor</keyword>
<keyword evidence="5 6" id="KW-0472">Membrane</keyword>
<dbReference type="InterPro" id="IPR004307">
    <property type="entry name" value="TspO_MBR"/>
</dbReference>
<dbReference type="Pfam" id="PF03073">
    <property type="entry name" value="TspO_MBR"/>
    <property type="match status" value="1"/>
</dbReference>
<dbReference type="InterPro" id="IPR038330">
    <property type="entry name" value="TspO/MBR-related_sf"/>
</dbReference>
<evidence type="ECO:0000256" key="2">
    <source>
        <dbReference type="ARBA" id="ARBA00007524"/>
    </source>
</evidence>
<evidence type="ECO:0000256" key="5">
    <source>
        <dbReference type="ARBA" id="ARBA00023136"/>
    </source>
</evidence>
<feature type="transmembrane region" description="Helical" evidence="6">
    <location>
        <begin position="144"/>
        <end position="163"/>
    </location>
</feature>
<accession>A0A6J4TFD4</accession>
<feature type="transmembrane region" description="Helical" evidence="6">
    <location>
        <begin position="16"/>
        <end position="37"/>
    </location>
</feature>
<feature type="transmembrane region" description="Helical" evidence="6">
    <location>
        <begin position="93"/>
        <end position="112"/>
    </location>
</feature>
<dbReference type="CDD" id="cd15904">
    <property type="entry name" value="TSPO_MBR"/>
    <property type="match status" value="1"/>
</dbReference>
<evidence type="ECO:0000256" key="3">
    <source>
        <dbReference type="ARBA" id="ARBA00022692"/>
    </source>
</evidence>
<gene>
    <name evidence="7" type="ORF">AVDCRST_MAG09-2134</name>
</gene>
<dbReference type="GO" id="GO:0016020">
    <property type="term" value="C:membrane"/>
    <property type="evidence" value="ECO:0007669"/>
    <property type="project" value="UniProtKB-SubCell"/>
</dbReference>
<evidence type="ECO:0000256" key="4">
    <source>
        <dbReference type="ARBA" id="ARBA00022989"/>
    </source>
</evidence>
<reference evidence="7" key="1">
    <citation type="submission" date="2020-02" db="EMBL/GenBank/DDBJ databases">
        <authorList>
            <person name="Meier V. D."/>
        </authorList>
    </citation>
    <scope>NUCLEOTIDE SEQUENCE</scope>
    <source>
        <strain evidence="7">AVDCRST_MAG09</strain>
    </source>
</reference>
<feature type="transmembrane region" description="Helical" evidence="6">
    <location>
        <begin position="60"/>
        <end position="81"/>
    </location>
</feature>
<dbReference type="PANTHER" id="PTHR10057:SF0">
    <property type="entry name" value="TRANSLOCATOR PROTEIN"/>
    <property type="match status" value="1"/>
</dbReference>
<sequence length="182" mass="19503">MATAAEGNRPRRRRRWLKVALVTVPAIVLAGSLSGYLSNSGYSNEWFAALRKPGIMPPGWAFPVAWTTLYALMGVAVARVITATPSRPRTIGLALFAAQLALNFSWSPVFFGAGMIDWGFLIIMAMNVAVTATIIAFSRVNGVAGLLLLPYLAWLCLATALNWEIGRLNPGADRAPLGIMGA</sequence>
<dbReference type="EMBL" id="CADCVZ010000059">
    <property type="protein sequence ID" value="CAA9521184.1"/>
    <property type="molecule type" value="Genomic_DNA"/>
</dbReference>
<dbReference type="AlphaFoldDB" id="A0A6J4TFD4"/>
<feature type="transmembrane region" description="Helical" evidence="6">
    <location>
        <begin position="118"/>
        <end position="137"/>
    </location>
</feature>
<evidence type="ECO:0000256" key="6">
    <source>
        <dbReference type="SAM" id="Phobius"/>
    </source>
</evidence>
<organism evidence="7">
    <name type="scientific">uncultured Sphingomonas sp</name>
    <dbReference type="NCBI Taxonomy" id="158754"/>
    <lineage>
        <taxon>Bacteria</taxon>
        <taxon>Pseudomonadati</taxon>
        <taxon>Pseudomonadota</taxon>
        <taxon>Alphaproteobacteria</taxon>
        <taxon>Sphingomonadales</taxon>
        <taxon>Sphingomonadaceae</taxon>
        <taxon>Sphingomonas</taxon>
        <taxon>environmental samples</taxon>
    </lineage>
</organism>
<evidence type="ECO:0000313" key="7">
    <source>
        <dbReference type="EMBL" id="CAA9521184.1"/>
    </source>
</evidence>
<name>A0A6J4TFD4_9SPHN</name>
<dbReference type="Gene3D" id="1.20.1260.100">
    <property type="entry name" value="TspO/MBR protein"/>
    <property type="match status" value="1"/>
</dbReference>
<protein>
    <submittedName>
        <fullName evidence="7">Mitochondrial benzodiazepine receptor/sensory transduction protein</fullName>
    </submittedName>
</protein>
<comment type="subcellular location">
    <subcellularLocation>
        <location evidence="1">Membrane</location>
        <topology evidence="1">Multi-pass membrane protein</topology>
    </subcellularLocation>
</comment>
<proteinExistence type="inferred from homology"/>
<comment type="similarity">
    <text evidence="2">Belongs to the TspO/BZRP family.</text>
</comment>